<dbReference type="SUPFAM" id="SSF47090">
    <property type="entry name" value="PGBD-like"/>
    <property type="match status" value="1"/>
</dbReference>
<dbReference type="Proteomes" id="UP001152321">
    <property type="component" value="Unassembled WGS sequence"/>
</dbReference>
<keyword evidence="5" id="KW-0573">Peptidoglycan synthesis</keyword>
<name>A0ABT6DJM0_9BACT</name>
<dbReference type="InterPro" id="IPR052905">
    <property type="entry name" value="LD-transpeptidase_YkuD-like"/>
</dbReference>
<feature type="signal peptide" evidence="7">
    <location>
        <begin position="1"/>
        <end position="24"/>
    </location>
</feature>
<dbReference type="InterPro" id="IPR005490">
    <property type="entry name" value="LD_TPept_cat_dom"/>
</dbReference>
<keyword evidence="7" id="KW-0732">Signal</keyword>
<dbReference type="InterPro" id="IPR036365">
    <property type="entry name" value="PGBD-like_sf"/>
</dbReference>
<feature type="chain" id="PRO_5045840800" evidence="7">
    <location>
        <begin position="25"/>
        <end position="527"/>
    </location>
</feature>
<dbReference type="Pfam" id="PF03734">
    <property type="entry name" value="YkuD"/>
    <property type="match status" value="1"/>
</dbReference>
<dbReference type="PANTHER" id="PTHR41533">
    <property type="entry name" value="L,D-TRANSPEPTIDASE HI_1667-RELATED"/>
    <property type="match status" value="1"/>
</dbReference>
<evidence type="ECO:0000256" key="7">
    <source>
        <dbReference type="SAM" id="SignalP"/>
    </source>
</evidence>
<evidence type="ECO:0000256" key="2">
    <source>
        <dbReference type="ARBA" id="ARBA00005992"/>
    </source>
</evidence>
<evidence type="ECO:0000256" key="4">
    <source>
        <dbReference type="ARBA" id="ARBA00022960"/>
    </source>
</evidence>
<feature type="domain" description="L,D-transpeptidase scaffold" evidence="9">
    <location>
        <begin position="52"/>
        <end position="165"/>
    </location>
</feature>
<sequence>MGVFRATTVLSLMLPVIFQTTSFAQMQSSEEQAASQNAAQPDYYSTIDQLYLDDMRSAMLKIWGHGLNPKTYWTDDMEWAYQRGGSFSKDLKYRANQSFLQLLQDLYSGSVDPQLLGFDVKFIKKNFISVQQLQALVLASGKRADSVIEGVAPQNPPYLSVKEAMRKVYPACTNGAWTPIVPVKKDLKLNTRNKVLIDIKKRLSFLGYRISSMDDLFDGEVLAAINDIQWNLRAKPDGVISPGGRTWTFLNVSCMDRVRQLQADMEKMRWLPQQFEPRYIFINLAMTYFALVDRTPNQNVTMSFRTINGRPARKSPTMRDEVVTVIFNPYWVVPPTIFMQDKVEEIKNLPPWEINNYFNSHNYEVWNKSFTKRIDPSTIDWWGISEGTVAPDIYIRQKPHLGNALGGVKFELTNSFSVYMHDTNQRELFVEPMRQLSSGCIRLEKPFDLAEYILQGTPWNRAAIDAVVAKPGEIVAKPTIVPLKKDRYIPVYLAYLTSQMSSDGIIRFADDLYGQNTTIQRYISGPF</sequence>
<evidence type="ECO:0000256" key="6">
    <source>
        <dbReference type="ARBA" id="ARBA00023316"/>
    </source>
</evidence>
<evidence type="ECO:0000313" key="10">
    <source>
        <dbReference type="EMBL" id="MDG0816988.1"/>
    </source>
</evidence>
<dbReference type="CDD" id="cd16913">
    <property type="entry name" value="YkuD_like"/>
    <property type="match status" value="1"/>
</dbReference>
<dbReference type="Gene3D" id="2.40.440.10">
    <property type="entry name" value="L,D-transpeptidase catalytic domain-like"/>
    <property type="match status" value="1"/>
</dbReference>
<comment type="pathway">
    <text evidence="1">Cell wall biogenesis; peptidoglycan biosynthesis.</text>
</comment>
<proteinExistence type="inferred from homology"/>
<keyword evidence="4" id="KW-0133">Cell shape</keyword>
<dbReference type="EMBL" id="JANRMI010000003">
    <property type="protein sequence ID" value="MDG0816988.1"/>
    <property type="molecule type" value="Genomic_DNA"/>
</dbReference>
<comment type="caution">
    <text evidence="10">The sequence shown here is derived from an EMBL/GenBank/DDBJ whole genome shotgun (WGS) entry which is preliminary data.</text>
</comment>
<evidence type="ECO:0000256" key="1">
    <source>
        <dbReference type="ARBA" id="ARBA00004752"/>
    </source>
</evidence>
<organism evidence="10 11">
    <name type="scientific">Bdellovibrio svalbardensis</name>
    <dbReference type="NCBI Taxonomy" id="2972972"/>
    <lineage>
        <taxon>Bacteria</taxon>
        <taxon>Pseudomonadati</taxon>
        <taxon>Bdellovibrionota</taxon>
        <taxon>Bdellovibrionia</taxon>
        <taxon>Bdellovibrionales</taxon>
        <taxon>Pseudobdellovibrionaceae</taxon>
        <taxon>Bdellovibrio</taxon>
    </lineage>
</organism>
<evidence type="ECO:0000313" key="11">
    <source>
        <dbReference type="Proteomes" id="UP001152321"/>
    </source>
</evidence>
<evidence type="ECO:0000259" key="8">
    <source>
        <dbReference type="Pfam" id="PF03734"/>
    </source>
</evidence>
<keyword evidence="11" id="KW-1185">Reference proteome</keyword>
<dbReference type="SUPFAM" id="SSF141523">
    <property type="entry name" value="L,D-transpeptidase catalytic domain-like"/>
    <property type="match status" value="1"/>
</dbReference>
<protein>
    <submittedName>
        <fullName evidence="10">L,D-transpeptidase family protein</fullName>
    </submittedName>
</protein>
<comment type="similarity">
    <text evidence="2">Belongs to the YkuD family.</text>
</comment>
<dbReference type="InterPro" id="IPR045380">
    <property type="entry name" value="LD_TPept_scaffold_dom"/>
</dbReference>
<dbReference type="RefSeq" id="WP_277578465.1">
    <property type="nucleotide sequence ID" value="NZ_JANRMI010000003.1"/>
</dbReference>
<evidence type="ECO:0000256" key="3">
    <source>
        <dbReference type="ARBA" id="ARBA00022679"/>
    </source>
</evidence>
<dbReference type="PANTHER" id="PTHR41533:SF1">
    <property type="entry name" value="L,D-TRANSPEPTIDASE YCBB-RELATED"/>
    <property type="match status" value="1"/>
</dbReference>
<gene>
    <name evidence="10" type="ORF">NWE73_11470</name>
</gene>
<reference evidence="10" key="1">
    <citation type="submission" date="2022-08" db="EMBL/GenBank/DDBJ databases">
        <title>Novel Bdellovibrio Species Isolated from Svalbard: Designation Bdellovibrio svalbardensis.</title>
        <authorList>
            <person name="Mitchell R.J."/>
            <person name="Choi S.Y."/>
        </authorList>
    </citation>
    <scope>NUCLEOTIDE SEQUENCE</scope>
    <source>
        <strain evidence="10">PAP01</strain>
    </source>
</reference>
<evidence type="ECO:0000256" key="5">
    <source>
        <dbReference type="ARBA" id="ARBA00022984"/>
    </source>
</evidence>
<keyword evidence="3" id="KW-0808">Transferase</keyword>
<dbReference type="InterPro" id="IPR038063">
    <property type="entry name" value="Transpep_catalytic_dom"/>
</dbReference>
<evidence type="ECO:0000259" key="9">
    <source>
        <dbReference type="Pfam" id="PF20142"/>
    </source>
</evidence>
<dbReference type="Pfam" id="PF20142">
    <property type="entry name" value="Scaffold"/>
    <property type="match status" value="1"/>
</dbReference>
<feature type="domain" description="L,D-TPase catalytic" evidence="8">
    <location>
        <begin position="277"/>
        <end position="458"/>
    </location>
</feature>
<keyword evidence="6" id="KW-0961">Cell wall biogenesis/degradation</keyword>
<accession>A0ABT6DJM0</accession>